<feature type="domain" description="Ribosomal RNA-processing protein 14 N-terminal" evidence="6">
    <location>
        <begin position="17"/>
        <end position="75"/>
    </location>
</feature>
<feature type="domain" description="Ribosomal RNA-processing protein 14/surfeit locus protein 6 C-terminal" evidence="5">
    <location>
        <begin position="153"/>
        <end position="327"/>
    </location>
</feature>
<proteinExistence type="inferred from homology"/>
<dbReference type="AlphaFoldDB" id="A0A1Y1UT72"/>
<feature type="region of interest" description="Disordered" evidence="4">
    <location>
        <begin position="40"/>
        <end position="359"/>
    </location>
</feature>
<reference evidence="7 8" key="1">
    <citation type="submission" date="2017-03" db="EMBL/GenBank/DDBJ databases">
        <title>Widespread Adenine N6-methylation of Active Genes in Fungi.</title>
        <authorList>
            <consortium name="DOE Joint Genome Institute"/>
            <person name="Mondo S.J."/>
            <person name="Dannebaum R.O."/>
            <person name="Kuo R.C."/>
            <person name="Louie K.B."/>
            <person name="Bewick A.J."/>
            <person name="Labutti K."/>
            <person name="Haridas S."/>
            <person name="Kuo A."/>
            <person name="Salamov A."/>
            <person name="Ahrendt S.R."/>
            <person name="Lau R."/>
            <person name="Bowen B.P."/>
            <person name="Lipzen A."/>
            <person name="Sullivan W."/>
            <person name="Andreopoulos W.B."/>
            <person name="Clum A."/>
            <person name="Lindquist E."/>
            <person name="Daum C."/>
            <person name="Northen T.R."/>
            <person name="Ramamoorthy G."/>
            <person name="Schmitz R.J."/>
            <person name="Gryganskyi A."/>
            <person name="Culley D."/>
            <person name="Magnuson J."/>
            <person name="James T.Y."/>
            <person name="O'Malley M.A."/>
            <person name="Stajich J.E."/>
            <person name="Spatafora J.W."/>
            <person name="Visel A."/>
            <person name="Grigoriev I.V."/>
        </authorList>
    </citation>
    <scope>NUCLEOTIDE SEQUENCE [LARGE SCALE GENOMIC DNA]</scope>
    <source>
        <strain evidence="7 8">NRRL Y-17943</strain>
    </source>
</reference>
<evidence type="ECO:0000256" key="4">
    <source>
        <dbReference type="SAM" id="MobiDB-lite"/>
    </source>
</evidence>
<sequence length="359" mass="40583">MASAMMSNGHAPDLLASLERHNESFTKLLSLIPSRFYAAPESQEVDSKWMKKKKRQTGEEIKEQKKKARQDKFDPSKQSTAADLVNSSSQAGPSSIPLPISSPALPAPVRPLPPTASISDLRARLHSKIEGFRRDRGVDDDADPQSRSALEAETRRRRGEMRDRRRRERKEERRKAREKEAVTGKSAKPRLVVPHPRDNDGVTYPTVKLPSAAQHKSNFKPIANPSHALAHLEKHKRKLDSMTDEKRREVLERERWAKAEERAAGGKVADQETVLKKAVKRKEKEKSKSGKEWSERKRDLERAQAASIKKRSDNIAARADAKRNKKLGLKDKNKGGKMKKKGRPGFEGGRNKNKQKDKA</sequence>
<feature type="compositionally biased region" description="Pro residues" evidence="4">
    <location>
        <begin position="105"/>
        <end position="114"/>
    </location>
</feature>
<dbReference type="GO" id="GO:0003677">
    <property type="term" value="F:DNA binding"/>
    <property type="evidence" value="ECO:0007669"/>
    <property type="project" value="TreeGrafter"/>
</dbReference>
<gene>
    <name evidence="7" type="ORF">BD324DRAFT_613655</name>
</gene>
<dbReference type="GO" id="GO:0003723">
    <property type="term" value="F:RNA binding"/>
    <property type="evidence" value="ECO:0007669"/>
    <property type="project" value="TreeGrafter"/>
</dbReference>
<feature type="compositionally biased region" description="Basic and acidic residues" evidence="4">
    <location>
        <begin position="282"/>
        <end position="302"/>
    </location>
</feature>
<dbReference type="GO" id="GO:0042273">
    <property type="term" value="P:ribosomal large subunit biogenesis"/>
    <property type="evidence" value="ECO:0007669"/>
    <property type="project" value="TreeGrafter"/>
</dbReference>
<dbReference type="InterPro" id="IPR007019">
    <property type="entry name" value="SURF6"/>
</dbReference>
<dbReference type="PANTHER" id="PTHR14369:SF0">
    <property type="entry name" value="SURFEIT LOCUS PROTEIN 6"/>
    <property type="match status" value="1"/>
</dbReference>
<feature type="compositionally biased region" description="Basic and acidic residues" evidence="4">
    <location>
        <begin position="169"/>
        <end position="182"/>
    </location>
</feature>
<accession>A0A1Y1UT72</accession>
<evidence type="ECO:0000313" key="8">
    <source>
        <dbReference type="Proteomes" id="UP000193218"/>
    </source>
</evidence>
<dbReference type="OrthoDB" id="444809at2759"/>
<evidence type="ECO:0000256" key="1">
    <source>
        <dbReference type="ARBA" id="ARBA00004123"/>
    </source>
</evidence>
<dbReference type="InterPro" id="IPR029188">
    <property type="entry name" value="Rrp14_N"/>
</dbReference>
<evidence type="ECO:0000259" key="6">
    <source>
        <dbReference type="Pfam" id="PF15459"/>
    </source>
</evidence>
<evidence type="ECO:0000259" key="5">
    <source>
        <dbReference type="Pfam" id="PF04935"/>
    </source>
</evidence>
<keyword evidence="8" id="KW-1185">Reference proteome</keyword>
<dbReference type="GO" id="GO:0005730">
    <property type="term" value="C:nucleolus"/>
    <property type="evidence" value="ECO:0007669"/>
    <property type="project" value="TreeGrafter"/>
</dbReference>
<name>A0A1Y1UT72_9TREE</name>
<dbReference type="Pfam" id="PF15459">
    <property type="entry name" value="RRP14"/>
    <property type="match status" value="1"/>
</dbReference>
<keyword evidence="3" id="KW-0539">Nucleus</keyword>
<comment type="caution">
    <text evidence="7">The sequence shown here is derived from an EMBL/GenBank/DDBJ whole genome shotgun (WGS) entry which is preliminary data.</text>
</comment>
<feature type="compositionally biased region" description="Polar residues" evidence="4">
    <location>
        <begin position="76"/>
        <end position="92"/>
    </location>
</feature>
<feature type="compositionally biased region" description="Basic and acidic residues" evidence="4">
    <location>
        <begin position="121"/>
        <end position="139"/>
    </location>
</feature>
<organism evidence="7 8">
    <name type="scientific">Kockovaella imperatae</name>
    <dbReference type="NCBI Taxonomy" id="4999"/>
    <lineage>
        <taxon>Eukaryota</taxon>
        <taxon>Fungi</taxon>
        <taxon>Dikarya</taxon>
        <taxon>Basidiomycota</taxon>
        <taxon>Agaricomycotina</taxon>
        <taxon>Tremellomycetes</taxon>
        <taxon>Tremellales</taxon>
        <taxon>Cuniculitremaceae</taxon>
        <taxon>Kockovaella</taxon>
    </lineage>
</organism>
<evidence type="ECO:0000313" key="7">
    <source>
        <dbReference type="EMBL" id="ORX41211.1"/>
    </source>
</evidence>
<dbReference type="STRING" id="4999.A0A1Y1UT72"/>
<evidence type="ECO:0000256" key="3">
    <source>
        <dbReference type="ARBA" id="ARBA00023242"/>
    </source>
</evidence>
<feature type="compositionally biased region" description="Basic residues" evidence="4">
    <location>
        <begin position="155"/>
        <end position="168"/>
    </location>
</feature>
<dbReference type="GeneID" id="33556330"/>
<dbReference type="PANTHER" id="PTHR14369">
    <property type="entry name" value="SURFEIT LOCUS PROTEIN 6"/>
    <property type="match status" value="1"/>
</dbReference>
<protein>
    <submittedName>
        <fullName evidence="7">Surfeit locus protein 6-domain-containing protein</fullName>
    </submittedName>
</protein>
<feature type="compositionally biased region" description="Basic and acidic residues" evidence="4">
    <location>
        <begin position="239"/>
        <end position="275"/>
    </location>
</feature>
<dbReference type="Pfam" id="PF04935">
    <property type="entry name" value="SURF6"/>
    <property type="match status" value="1"/>
</dbReference>
<comment type="similarity">
    <text evidence="2">Belongs to the SURF6 family.</text>
</comment>
<dbReference type="RefSeq" id="XP_021874890.1">
    <property type="nucleotide sequence ID" value="XM_022014522.1"/>
</dbReference>
<dbReference type="EMBL" id="NBSH01000001">
    <property type="protein sequence ID" value="ORX41211.1"/>
    <property type="molecule type" value="Genomic_DNA"/>
</dbReference>
<dbReference type="Proteomes" id="UP000193218">
    <property type="component" value="Unassembled WGS sequence"/>
</dbReference>
<dbReference type="InParanoid" id="A0A1Y1UT72"/>
<dbReference type="InterPro" id="IPR029190">
    <property type="entry name" value="Rrp14/SURF6_C"/>
</dbReference>
<comment type="subcellular location">
    <subcellularLocation>
        <location evidence="1">Nucleus</location>
    </subcellularLocation>
</comment>
<feature type="compositionally biased region" description="Low complexity" evidence="4">
    <location>
        <begin position="93"/>
        <end position="104"/>
    </location>
</feature>
<evidence type="ECO:0000256" key="2">
    <source>
        <dbReference type="ARBA" id="ARBA00005904"/>
    </source>
</evidence>
<dbReference type="GO" id="GO:0042274">
    <property type="term" value="P:ribosomal small subunit biogenesis"/>
    <property type="evidence" value="ECO:0007669"/>
    <property type="project" value="TreeGrafter"/>
</dbReference>